<dbReference type="EMBL" id="UYWY01008754">
    <property type="protein sequence ID" value="VDM31863.1"/>
    <property type="molecule type" value="Genomic_DNA"/>
</dbReference>
<dbReference type="Proteomes" id="UP000050794">
    <property type="component" value="Unassembled WGS sequence"/>
</dbReference>
<proteinExistence type="predicted"/>
<accession>A0A183U895</accession>
<evidence type="ECO:0000313" key="3">
    <source>
        <dbReference type="WBParaSite" id="TCNE_0000471501-mRNA-1"/>
    </source>
</evidence>
<organism evidence="2 3">
    <name type="scientific">Toxocara canis</name>
    <name type="common">Canine roundworm</name>
    <dbReference type="NCBI Taxonomy" id="6265"/>
    <lineage>
        <taxon>Eukaryota</taxon>
        <taxon>Metazoa</taxon>
        <taxon>Ecdysozoa</taxon>
        <taxon>Nematoda</taxon>
        <taxon>Chromadorea</taxon>
        <taxon>Rhabditida</taxon>
        <taxon>Spirurina</taxon>
        <taxon>Ascaridomorpha</taxon>
        <taxon>Ascaridoidea</taxon>
        <taxon>Toxocaridae</taxon>
        <taxon>Toxocara</taxon>
    </lineage>
</organism>
<reference evidence="3" key="1">
    <citation type="submission" date="2016-06" db="UniProtKB">
        <authorList>
            <consortium name="WormBaseParasite"/>
        </authorList>
    </citation>
    <scope>IDENTIFICATION</scope>
</reference>
<keyword evidence="2" id="KW-1185">Reference proteome</keyword>
<reference evidence="1 2" key="2">
    <citation type="submission" date="2018-11" db="EMBL/GenBank/DDBJ databases">
        <authorList>
            <consortium name="Pathogen Informatics"/>
        </authorList>
    </citation>
    <scope>NUCLEOTIDE SEQUENCE [LARGE SCALE GENOMIC DNA]</scope>
</reference>
<sequence>MNNSLERAHRSVEEGARALMHLVEETRGHVKKQLDSAYSARGNSPSLIKSGKLQGCRAELFWYGIISEPSFMASSTGREWTQTL</sequence>
<dbReference type="WBParaSite" id="TCNE_0000471501-mRNA-1">
    <property type="protein sequence ID" value="TCNE_0000471501-mRNA-1"/>
    <property type="gene ID" value="TCNE_0000471501"/>
</dbReference>
<name>A0A183U895_TOXCA</name>
<dbReference type="AlphaFoldDB" id="A0A183U895"/>
<evidence type="ECO:0000313" key="1">
    <source>
        <dbReference type="EMBL" id="VDM31863.1"/>
    </source>
</evidence>
<evidence type="ECO:0000313" key="2">
    <source>
        <dbReference type="Proteomes" id="UP000050794"/>
    </source>
</evidence>
<gene>
    <name evidence="1" type="ORF">TCNE_LOCUS4715</name>
</gene>
<protein>
    <submittedName>
        <fullName evidence="3">Transposase</fullName>
    </submittedName>
</protein>